<evidence type="ECO:0000256" key="8">
    <source>
        <dbReference type="HAMAP-Rule" id="MF_01937"/>
    </source>
</evidence>
<evidence type="ECO:0000256" key="2">
    <source>
        <dbReference type="ARBA" id="ARBA00022428"/>
    </source>
</evidence>
<keyword evidence="5 8" id="KW-0812">Transmembrane</keyword>
<keyword evidence="11" id="KW-1185">Reference proteome</keyword>
<reference evidence="11" key="1">
    <citation type="journal article" date="2019" name="Int. J. Syst. Evol. Microbiol.">
        <title>The Global Catalogue of Microorganisms (GCM) 10K type strain sequencing project: providing services to taxonomists for standard genome sequencing and annotation.</title>
        <authorList>
            <consortium name="The Broad Institute Genomics Platform"/>
            <consortium name="The Broad Institute Genome Sequencing Center for Infectious Disease"/>
            <person name="Wu L."/>
            <person name="Ma J."/>
        </authorList>
    </citation>
    <scope>NUCLEOTIDE SEQUENCE [LARGE SCALE GENOMIC DNA]</scope>
    <source>
        <strain evidence="11">KCTC 52274</strain>
    </source>
</reference>
<evidence type="ECO:0000313" key="11">
    <source>
        <dbReference type="Proteomes" id="UP001597319"/>
    </source>
</evidence>
<sequence>MTKFKAWISAARLRTLPLSISGIIVGSSIGVRFIYEDILKIIESNDHLICLSGPNFFDKSIFWLAIATTLGLQILSNFANDYGDGVKGTDNEDRVGPQRALQSGAISRKEMFRGIVITAIITLILAILLIYVSFGKEYFVYSVFFFLLGLAAIIAAMKYTMGDSAYGYRGLGDLFVFIFFGLVSVVGCYFLFTKNLNWSVFLPAITIGFLSSAVLNLNNMRDHDSDKKAKKNTLVVKLGIAQAKKYHYFLILGAISSMVIFLFFTYQNYANLLFLVAFIPLVIHLIKVEKTKDTKDLDPELKKVALSTFLLAILFSLGQIF</sequence>
<keyword evidence="7 8" id="KW-0472">Membrane</keyword>
<dbReference type="InterPro" id="IPR026046">
    <property type="entry name" value="UBIAD1"/>
</dbReference>
<comment type="function">
    <text evidence="8">Conversion of 1,4-dihydroxy-2-naphthoate (DHNA) to demethylmenaquinone (DMK).</text>
</comment>
<dbReference type="InterPro" id="IPR044878">
    <property type="entry name" value="UbiA_sf"/>
</dbReference>
<dbReference type="CDD" id="cd13962">
    <property type="entry name" value="PT_UbiA_UBIAD1"/>
    <property type="match status" value="1"/>
</dbReference>
<evidence type="ECO:0000256" key="3">
    <source>
        <dbReference type="ARBA" id="ARBA00022475"/>
    </source>
</evidence>
<keyword evidence="4 8" id="KW-0808">Transferase</keyword>
<evidence type="ECO:0000256" key="1">
    <source>
        <dbReference type="ARBA" id="ARBA00004141"/>
    </source>
</evidence>
<comment type="catalytic activity">
    <reaction evidence="8">
        <text>an all-trans-polyprenyl diphosphate + 1,4-dihydroxy-2-naphthoate + H(+) = a 2-demethylmenaquinol + CO2 + diphosphate</text>
        <dbReference type="Rhea" id="RHEA:26478"/>
        <dbReference type="Rhea" id="RHEA-COMP:9563"/>
        <dbReference type="Rhea" id="RHEA-COMP:9564"/>
        <dbReference type="ChEBI" id="CHEBI:11173"/>
        <dbReference type="ChEBI" id="CHEBI:15378"/>
        <dbReference type="ChEBI" id="CHEBI:16526"/>
        <dbReference type="ChEBI" id="CHEBI:33019"/>
        <dbReference type="ChEBI" id="CHEBI:55437"/>
        <dbReference type="ChEBI" id="CHEBI:58914"/>
        <dbReference type="EC" id="2.5.1.74"/>
    </reaction>
</comment>
<dbReference type="RefSeq" id="WP_378290629.1">
    <property type="nucleotide sequence ID" value="NZ_JBHULE010000008.1"/>
</dbReference>
<feature type="transmembrane region" description="Helical" evidence="8">
    <location>
        <begin position="111"/>
        <end position="132"/>
    </location>
</feature>
<dbReference type="HAMAP" id="MF_01937">
    <property type="entry name" value="MenA_1"/>
    <property type="match status" value="1"/>
</dbReference>
<evidence type="ECO:0000256" key="9">
    <source>
        <dbReference type="NCBIfam" id="TIGR00751"/>
    </source>
</evidence>
<feature type="transmembrane region" description="Helical" evidence="8">
    <location>
        <begin position="138"/>
        <end position="159"/>
    </location>
</feature>
<evidence type="ECO:0000256" key="7">
    <source>
        <dbReference type="ARBA" id="ARBA00023136"/>
    </source>
</evidence>
<dbReference type="InterPro" id="IPR004657">
    <property type="entry name" value="MenA"/>
</dbReference>
<dbReference type="NCBIfam" id="TIGR00751">
    <property type="entry name" value="menA"/>
    <property type="match status" value="1"/>
</dbReference>
<organism evidence="10 11">
    <name type="scientific">Aquimarina rubra</name>
    <dbReference type="NCBI Taxonomy" id="1920033"/>
    <lineage>
        <taxon>Bacteria</taxon>
        <taxon>Pseudomonadati</taxon>
        <taxon>Bacteroidota</taxon>
        <taxon>Flavobacteriia</taxon>
        <taxon>Flavobacteriales</taxon>
        <taxon>Flavobacteriaceae</taxon>
        <taxon>Aquimarina</taxon>
    </lineage>
</organism>
<feature type="transmembrane region" description="Helical" evidence="8">
    <location>
        <begin position="198"/>
        <end position="218"/>
    </location>
</feature>
<comment type="caution">
    <text evidence="10">The sequence shown here is derived from an EMBL/GenBank/DDBJ whole genome shotgun (WGS) entry which is preliminary data.</text>
</comment>
<dbReference type="PANTHER" id="PTHR13929">
    <property type="entry name" value="1,4-DIHYDROXY-2-NAPHTHOATE OCTAPRENYLTRANSFERASE"/>
    <property type="match status" value="1"/>
</dbReference>
<feature type="transmembrane region" description="Helical" evidence="8">
    <location>
        <begin position="16"/>
        <end position="35"/>
    </location>
</feature>
<dbReference type="Proteomes" id="UP001597319">
    <property type="component" value="Unassembled WGS sequence"/>
</dbReference>
<keyword evidence="3 8" id="KW-1003">Cell membrane</keyword>
<accession>A0ABW5LEH3</accession>
<feature type="transmembrane region" description="Helical" evidence="8">
    <location>
        <begin position="246"/>
        <end position="266"/>
    </location>
</feature>
<proteinExistence type="inferred from homology"/>
<feature type="transmembrane region" description="Helical" evidence="8">
    <location>
        <begin position="272"/>
        <end position="289"/>
    </location>
</feature>
<dbReference type="Pfam" id="PF01040">
    <property type="entry name" value="UbiA"/>
    <property type="match status" value="1"/>
</dbReference>
<dbReference type="PANTHER" id="PTHR13929:SF0">
    <property type="entry name" value="UBIA PRENYLTRANSFERASE DOMAIN-CONTAINING PROTEIN 1"/>
    <property type="match status" value="1"/>
</dbReference>
<evidence type="ECO:0000256" key="5">
    <source>
        <dbReference type="ARBA" id="ARBA00022692"/>
    </source>
</evidence>
<dbReference type="SUPFAM" id="SSF103473">
    <property type="entry name" value="MFS general substrate transporter"/>
    <property type="match status" value="1"/>
</dbReference>
<protein>
    <recommendedName>
        <fullName evidence="8 9">1,4-dihydroxy-2-naphthoate octaprenyltransferase</fullName>
        <shortName evidence="8">DHNA-octaprenyltransferase</shortName>
        <ecNumber evidence="8 9">2.5.1.74</ecNumber>
    </recommendedName>
</protein>
<evidence type="ECO:0000313" key="10">
    <source>
        <dbReference type="EMBL" id="MFD2562221.1"/>
    </source>
</evidence>
<dbReference type="Gene3D" id="1.10.357.140">
    <property type="entry name" value="UbiA prenyltransferase"/>
    <property type="match status" value="1"/>
</dbReference>
<gene>
    <name evidence="8 10" type="primary">menA</name>
    <name evidence="10" type="ORF">ACFSR1_06030</name>
</gene>
<dbReference type="EMBL" id="JBHULE010000008">
    <property type="protein sequence ID" value="MFD2562221.1"/>
    <property type="molecule type" value="Genomic_DNA"/>
</dbReference>
<feature type="transmembrane region" description="Helical" evidence="8">
    <location>
        <begin position="61"/>
        <end position="79"/>
    </location>
</feature>
<dbReference type="GO" id="GO:0046428">
    <property type="term" value="F:1,4-dihydroxy-2-naphthoate polyprenyltransferase activity"/>
    <property type="evidence" value="ECO:0007669"/>
    <property type="project" value="UniProtKB-EC"/>
</dbReference>
<dbReference type="EC" id="2.5.1.74" evidence="8 9"/>
<dbReference type="InterPro" id="IPR000537">
    <property type="entry name" value="UbiA_prenyltransferase"/>
</dbReference>
<evidence type="ECO:0000256" key="6">
    <source>
        <dbReference type="ARBA" id="ARBA00022989"/>
    </source>
</evidence>
<name>A0ABW5LEH3_9FLAO</name>
<comment type="similarity">
    <text evidence="8">Belongs to the MenA family. Type 1 subfamily.</text>
</comment>
<dbReference type="InterPro" id="IPR036259">
    <property type="entry name" value="MFS_trans_sf"/>
</dbReference>
<dbReference type="PIRSF" id="PIRSF005355">
    <property type="entry name" value="UBIAD1"/>
    <property type="match status" value="1"/>
</dbReference>
<feature type="transmembrane region" description="Helical" evidence="8">
    <location>
        <begin position="171"/>
        <end position="192"/>
    </location>
</feature>
<comment type="subcellular location">
    <subcellularLocation>
        <location evidence="8">Cell membrane</location>
        <topology evidence="8">Multi-pass membrane protein</topology>
    </subcellularLocation>
    <subcellularLocation>
        <location evidence="1">Membrane</location>
        <topology evidence="1">Multi-pass membrane protein</topology>
    </subcellularLocation>
</comment>
<evidence type="ECO:0000256" key="4">
    <source>
        <dbReference type="ARBA" id="ARBA00022679"/>
    </source>
</evidence>
<keyword evidence="2 8" id="KW-0474">Menaquinone biosynthesis</keyword>
<comment type="pathway">
    <text evidence="8">Quinol/quinone metabolism; menaquinone biosynthesis; menaquinol from 1,4-dihydroxy-2-naphthoate: step 1/2.</text>
</comment>
<keyword evidence="6 8" id="KW-1133">Transmembrane helix</keyword>